<dbReference type="Proteomes" id="UP000276128">
    <property type="component" value="Unassembled WGS sequence"/>
</dbReference>
<reference evidence="2 3" key="1">
    <citation type="submission" date="2018-12" db="EMBL/GenBank/DDBJ databases">
        <title>Bacillus ochoae sp. nov., Paenibacillus whitsoniae sp. nov., Paenibacillus spiritus sp. nov. Isolated from the Mars Exploration Rover during spacecraft assembly.</title>
        <authorList>
            <person name="Seuylemezian A."/>
            <person name="Vaishampayan P."/>
        </authorList>
    </citation>
    <scope>NUCLEOTIDE SEQUENCE [LARGE SCALE GENOMIC DNA]</scope>
    <source>
        <strain evidence="2 3">MER 54</strain>
    </source>
</reference>
<keyword evidence="1" id="KW-0472">Membrane</keyword>
<evidence type="ECO:0000313" key="2">
    <source>
        <dbReference type="EMBL" id="RTE09993.1"/>
    </source>
</evidence>
<accession>A0A430JG16</accession>
<keyword evidence="1" id="KW-1133">Transmembrane helix</keyword>
<dbReference type="EMBL" id="RXHU01000024">
    <property type="protein sequence ID" value="RTE09993.1"/>
    <property type="molecule type" value="Genomic_DNA"/>
</dbReference>
<gene>
    <name evidence="2" type="ORF">EJQ19_09860</name>
</gene>
<keyword evidence="1" id="KW-0812">Transmembrane</keyword>
<organism evidence="2 3">
    <name type="scientific">Paenibacillus whitsoniae</name>
    <dbReference type="NCBI Taxonomy" id="2496558"/>
    <lineage>
        <taxon>Bacteria</taxon>
        <taxon>Bacillati</taxon>
        <taxon>Bacillota</taxon>
        <taxon>Bacilli</taxon>
        <taxon>Bacillales</taxon>
        <taxon>Paenibacillaceae</taxon>
        <taxon>Paenibacillus</taxon>
    </lineage>
</organism>
<dbReference type="AlphaFoldDB" id="A0A430JG16"/>
<dbReference type="OrthoDB" id="2647198at2"/>
<sequence>MATDNKPSIHGGIIIATLIIFFPISIILMIIRSAKHRNITHLRIMDKQFYGGLLLSLFLFMFLMMFVQSTTNYDRFISIIGTGLIFLLPSLLNFRRASILKKDLENRMEQYHFMIYEQEVSLIAHMAQVVNQNVETVTNELTHMAALGRLPDAYVHLPTGQVILTNRQKPAASFSATNNLTVNLAADLLGLAATLESTQEQPKEPPPPPKTIECFGCGSKTQLQYGEQKTCEYCGSVLHYT</sequence>
<evidence type="ECO:0000256" key="1">
    <source>
        <dbReference type="SAM" id="Phobius"/>
    </source>
</evidence>
<feature type="transmembrane region" description="Helical" evidence="1">
    <location>
        <begin position="52"/>
        <end position="70"/>
    </location>
</feature>
<protein>
    <submittedName>
        <fullName evidence="2">Uncharacterized protein</fullName>
    </submittedName>
</protein>
<dbReference type="RefSeq" id="WP_126141037.1">
    <property type="nucleotide sequence ID" value="NZ_RXHU01000024.1"/>
</dbReference>
<proteinExistence type="predicted"/>
<comment type="caution">
    <text evidence="2">The sequence shown here is derived from an EMBL/GenBank/DDBJ whole genome shotgun (WGS) entry which is preliminary data.</text>
</comment>
<evidence type="ECO:0000313" key="3">
    <source>
        <dbReference type="Proteomes" id="UP000276128"/>
    </source>
</evidence>
<feature type="transmembrane region" description="Helical" evidence="1">
    <location>
        <begin position="76"/>
        <end position="94"/>
    </location>
</feature>
<feature type="transmembrane region" description="Helical" evidence="1">
    <location>
        <begin position="12"/>
        <end position="31"/>
    </location>
</feature>
<keyword evidence="3" id="KW-1185">Reference proteome</keyword>
<name>A0A430JG16_9BACL</name>